<keyword evidence="4" id="KW-1185">Reference proteome</keyword>
<feature type="domain" description="FAD dependent oxidoreductase" evidence="2">
    <location>
        <begin position="46"/>
        <end position="441"/>
    </location>
</feature>
<dbReference type="InterPro" id="IPR036188">
    <property type="entry name" value="FAD/NAD-bd_sf"/>
</dbReference>
<dbReference type="PANTHER" id="PTHR13847">
    <property type="entry name" value="SARCOSINE DEHYDROGENASE-RELATED"/>
    <property type="match status" value="1"/>
</dbReference>
<dbReference type="SUPFAM" id="SSF51905">
    <property type="entry name" value="FAD/NAD(P)-binding domain"/>
    <property type="match status" value="1"/>
</dbReference>
<dbReference type="Proteomes" id="UP000184073">
    <property type="component" value="Unassembled WGS sequence"/>
</dbReference>
<dbReference type="Pfam" id="PF01266">
    <property type="entry name" value="DAO"/>
    <property type="match status" value="1"/>
</dbReference>
<accession>A0A1L9PJY2</accession>
<dbReference type="EMBL" id="KV878128">
    <property type="protein sequence ID" value="OJJ01834.1"/>
    <property type="molecule type" value="Genomic_DNA"/>
</dbReference>
<feature type="region of interest" description="Disordered" evidence="1">
    <location>
        <begin position="12"/>
        <end position="39"/>
    </location>
</feature>
<dbReference type="Gene3D" id="3.50.50.60">
    <property type="entry name" value="FAD/NAD(P)-binding domain"/>
    <property type="match status" value="1"/>
</dbReference>
<sequence length="478" mass="52414">MTHEYLAKIISSDPGLPRKNPTAPYWQKDPHPLASAQSPSLPATTDIAIIGSGITGASVTKILLEQHDSCNVTVLEARTLCSGATGRNGGQLAINAAQIYVKLKETVGAEMAGKIVRFNIETLRRLREVAAEIDVVEYVELTDVVKLRCYQDRESFDHVKRGIAELEADHTDLKGIYDILDLQRCEKEHGVFGVVGGVLHPAGTIWPYKLVTRVFEVLAKRFPTRLAIETGTPVSGVIFDPSTDKYPYRLSTPRGEVRAAQVAYCTNGYTGHLLPSLRGSIYPLKGTMTVQDMGASHENKGDSTSWAVHYDSWIDPKDETFADGLIYGMQNVKTGAMFFGGQKSSMADMLTADDSDLSSSSVSYLQESVSSLFGHESKPDRETPSIVSSWSGIMCFSCDRMPLVGRLPSSLTHGDERGEWICAGYCGYGMPSAWLAGESLGQMILGRPPQDVLPEAYLITQERLERMSPKKSVERLHD</sequence>
<evidence type="ECO:0000256" key="1">
    <source>
        <dbReference type="SAM" id="MobiDB-lite"/>
    </source>
</evidence>
<dbReference type="GO" id="GO:0005737">
    <property type="term" value="C:cytoplasm"/>
    <property type="evidence" value="ECO:0007669"/>
    <property type="project" value="TreeGrafter"/>
</dbReference>
<dbReference type="RefSeq" id="XP_040667596.1">
    <property type="nucleotide sequence ID" value="XM_040810115.1"/>
</dbReference>
<evidence type="ECO:0000313" key="4">
    <source>
        <dbReference type="Proteomes" id="UP000184073"/>
    </source>
</evidence>
<gene>
    <name evidence="3" type="ORF">ASPVEDRAFT_28471</name>
</gene>
<protein>
    <recommendedName>
        <fullName evidence="2">FAD dependent oxidoreductase domain-containing protein</fullName>
    </recommendedName>
</protein>
<dbReference type="InterPro" id="IPR006076">
    <property type="entry name" value="FAD-dep_OxRdtase"/>
</dbReference>
<evidence type="ECO:0000313" key="3">
    <source>
        <dbReference type="EMBL" id="OJJ01834.1"/>
    </source>
</evidence>
<dbReference type="VEuPathDB" id="FungiDB:ASPVEDRAFT_28471"/>
<dbReference type="PANTHER" id="PTHR13847:SF213">
    <property type="entry name" value="DEPENDENT OXIDOREDUCTASE, PUTATIVE-RELATED"/>
    <property type="match status" value="1"/>
</dbReference>
<dbReference type="Gene3D" id="3.30.9.10">
    <property type="entry name" value="D-Amino Acid Oxidase, subunit A, domain 2"/>
    <property type="match status" value="1"/>
</dbReference>
<dbReference type="AlphaFoldDB" id="A0A1L9PJY2"/>
<evidence type="ECO:0000259" key="2">
    <source>
        <dbReference type="Pfam" id="PF01266"/>
    </source>
</evidence>
<name>A0A1L9PJY2_ASPVE</name>
<proteinExistence type="predicted"/>
<dbReference type="GeneID" id="63725626"/>
<dbReference type="OrthoDB" id="512662at2759"/>
<organism evidence="3 4">
    <name type="scientific">Aspergillus versicolor CBS 583.65</name>
    <dbReference type="NCBI Taxonomy" id="1036611"/>
    <lineage>
        <taxon>Eukaryota</taxon>
        <taxon>Fungi</taxon>
        <taxon>Dikarya</taxon>
        <taxon>Ascomycota</taxon>
        <taxon>Pezizomycotina</taxon>
        <taxon>Eurotiomycetes</taxon>
        <taxon>Eurotiomycetidae</taxon>
        <taxon>Eurotiales</taxon>
        <taxon>Aspergillaceae</taxon>
        <taxon>Aspergillus</taxon>
        <taxon>Aspergillus subgen. Nidulantes</taxon>
    </lineage>
</organism>
<reference evidence="4" key="1">
    <citation type="journal article" date="2017" name="Genome Biol.">
        <title>Comparative genomics reveals high biological diversity and specific adaptations in the industrially and medically important fungal genus Aspergillus.</title>
        <authorList>
            <person name="de Vries R.P."/>
            <person name="Riley R."/>
            <person name="Wiebenga A."/>
            <person name="Aguilar-Osorio G."/>
            <person name="Amillis S."/>
            <person name="Uchima C.A."/>
            <person name="Anderluh G."/>
            <person name="Asadollahi M."/>
            <person name="Askin M."/>
            <person name="Barry K."/>
            <person name="Battaglia E."/>
            <person name="Bayram O."/>
            <person name="Benocci T."/>
            <person name="Braus-Stromeyer S.A."/>
            <person name="Caldana C."/>
            <person name="Canovas D."/>
            <person name="Cerqueira G.C."/>
            <person name="Chen F."/>
            <person name="Chen W."/>
            <person name="Choi C."/>
            <person name="Clum A."/>
            <person name="Dos Santos R.A."/>
            <person name="Damasio A.R."/>
            <person name="Diallinas G."/>
            <person name="Emri T."/>
            <person name="Fekete E."/>
            <person name="Flipphi M."/>
            <person name="Freyberg S."/>
            <person name="Gallo A."/>
            <person name="Gournas C."/>
            <person name="Habgood R."/>
            <person name="Hainaut M."/>
            <person name="Harispe M.L."/>
            <person name="Henrissat B."/>
            <person name="Hilden K.S."/>
            <person name="Hope R."/>
            <person name="Hossain A."/>
            <person name="Karabika E."/>
            <person name="Karaffa L."/>
            <person name="Karanyi Z."/>
            <person name="Krasevec N."/>
            <person name="Kuo A."/>
            <person name="Kusch H."/>
            <person name="LaButti K."/>
            <person name="Lagendijk E.L."/>
            <person name="Lapidus A."/>
            <person name="Levasseur A."/>
            <person name="Lindquist E."/>
            <person name="Lipzen A."/>
            <person name="Logrieco A.F."/>
            <person name="MacCabe A."/>
            <person name="Maekelae M.R."/>
            <person name="Malavazi I."/>
            <person name="Melin P."/>
            <person name="Meyer V."/>
            <person name="Mielnichuk N."/>
            <person name="Miskei M."/>
            <person name="Molnar A.P."/>
            <person name="Mule G."/>
            <person name="Ngan C.Y."/>
            <person name="Orejas M."/>
            <person name="Orosz E."/>
            <person name="Ouedraogo J.P."/>
            <person name="Overkamp K.M."/>
            <person name="Park H.-S."/>
            <person name="Perrone G."/>
            <person name="Piumi F."/>
            <person name="Punt P.J."/>
            <person name="Ram A.F."/>
            <person name="Ramon A."/>
            <person name="Rauscher S."/>
            <person name="Record E."/>
            <person name="Riano-Pachon D.M."/>
            <person name="Robert V."/>
            <person name="Roehrig J."/>
            <person name="Ruller R."/>
            <person name="Salamov A."/>
            <person name="Salih N.S."/>
            <person name="Samson R.A."/>
            <person name="Sandor E."/>
            <person name="Sanguinetti M."/>
            <person name="Schuetze T."/>
            <person name="Sepcic K."/>
            <person name="Shelest E."/>
            <person name="Sherlock G."/>
            <person name="Sophianopoulou V."/>
            <person name="Squina F.M."/>
            <person name="Sun H."/>
            <person name="Susca A."/>
            <person name="Todd R.B."/>
            <person name="Tsang A."/>
            <person name="Unkles S.E."/>
            <person name="van de Wiele N."/>
            <person name="van Rossen-Uffink D."/>
            <person name="Oliveira J.V."/>
            <person name="Vesth T.C."/>
            <person name="Visser J."/>
            <person name="Yu J.-H."/>
            <person name="Zhou M."/>
            <person name="Andersen M.R."/>
            <person name="Archer D.B."/>
            <person name="Baker S.E."/>
            <person name="Benoit I."/>
            <person name="Brakhage A.A."/>
            <person name="Braus G.H."/>
            <person name="Fischer R."/>
            <person name="Frisvad J.C."/>
            <person name="Goldman G.H."/>
            <person name="Houbraken J."/>
            <person name="Oakley B."/>
            <person name="Pocsi I."/>
            <person name="Scazzocchio C."/>
            <person name="Seiboth B."/>
            <person name="vanKuyk P.A."/>
            <person name="Wortman J."/>
            <person name="Dyer P.S."/>
            <person name="Grigoriev I.V."/>
        </authorList>
    </citation>
    <scope>NUCLEOTIDE SEQUENCE [LARGE SCALE GENOMIC DNA]</scope>
    <source>
        <strain evidence="4">CBS 583.65</strain>
    </source>
</reference>
<dbReference type="STRING" id="1036611.A0A1L9PJY2"/>